<dbReference type="Gene3D" id="3.60.21.10">
    <property type="match status" value="1"/>
</dbReference>
<dbReference type="InterPro" id="IPR011152">
    <property type="entry name" value="Pesterase_MJ0912"/>
</dbReference>
<comment type="caution">
    <text evidence="3">The sequence shown here is derived from an EMBL/GenBank/DDBJ whole genome shotgun (WGS) entry which is preliminary data.</text>
</comment>
<dbReference type="PANTHER" id="PTHR42850">
    <property type="entry name" value="METALLOPHOSPHOESTERASE"/>
    <property type="match status" value="1"/>
</dbReference>
<evidence type="ECO:0000256" key="1">
    <source>
        <dbReference type="ARBA" id="ARBA00008950"/>
    </source>
</evidence>
<dbReference type="AlphaFoldDB" id="A0A1E3A0G9"/>
<comment type="similarity">
    <text evidence="1">Belongs to the metallophosphoesterase superfamily. YfcE family.</text>
</comment>
<dbReference type="Proteomes" id="UP000094067">
    <property type="component" value="Unassembled WGS sequence"/>
</dbReference>
<organism evidence="3 4">
    <name type="scientific">Eisenbergiella tayi</name>
    <dbReference type="NCBI Taxonomy" id="1432052"/>
    <lineage>
        <taxon>Bacteria</taxon>
        <taxon>Bacillati</taxon>
        <taxon>Bacillota</taxon>
        <taxon>Clostridia</taxon>
        <taxon>Lachnospirales</taxon>
        <taxon>Lachnospiraceae</taxon>
        <taxon>Eisenbergiella</taxon>
    </lineage>
</organism>
<dbReference type="SUPFAM" id="SSF56300">
    <property type="entry name" value="Metallo-dependent phosphatases"/>
    <property type="match status" value="1"/>
</dbReference>
<evidence type="ECO:0000313" key="4">
    <source>
        <dbReference type="Proteomes" id="UP000094067"/>
    </source>
</evidence>
<accession>A0A1E3A0G9</accession>
<dbReference type="PIRSF" id="PIRSF000883">
    <property type="entry name" value="Pesterase_MJ0912"/>
    <property type="match status" value="1"/>
</dbReference>
<name>A0A1E3A0G9_9FIRM</name>
<evidence type="ECO:0000313" key="3">
    <source>
        <dbReference type="EMBL" id="ODM01987.1"/>
    </source>
</evidence>
<gene>
    <name evidence="3" type="primary">yfcE</name>
    <name evidence="3" type="ORF">BEI61_05986</name>
</gene>
<dbReference type="GO" id="GO:0016791">
    <property type="term" value="F:phosphatase activity"/>
    <property type="evidence" value="ECO:0007669"/>
    <property type="project" value="TreeGrafter"/>
</dbReference>
<sequence length="230" mass="25448">MERIALLADIHGNSTALKAVLKDCRQNHIQKFILLGDLFTKGPDPAGVFRQLQRLPTLAAVAGNTDDWLLAAGGLTARQAALTAFTRKELPEPALTYLASLRRSLLLEREGFRIFLSHYPQLPPFSETPDLLICGHTHIPSLFTWENTLSCNPGSIGAPYDGDPRSSYGILTLSAQPGFEIRRISYDTLEELRLAQQKAIPFFSLYEPSILYGIRSNTPPHATVIKPEVP</sequence>
<feature type="domain" description="Calcineurin-like phosphoesterase" evidence="2">
    <location>
        <begin position="3"/>
        <end position="174"/>
    </location>
</feature>
<proteinExistence type="inferred from homology"/>
<evidence type="ECO:0000259" key="2">
    <source>
        <dbReference type="Pfam" id="PF12850"/>
    </source>
</evidence>
<dbReference type="RefSeq" id="WP_069155221.1">
    <property type="nucleotide sequence ID" value="NZ_MCGH01000005.1"/>
</dbReference>
<keyword evidence="3" id="KW-0378">Hydrolase</keyword>
<protein>
    <submittedName>
        <fullName evidence="3">Phosphodiesterase YfcE</fullName>
        <ecNumber evidence="3">3.1.4.-</ecNumber>
    </submittedName>
</protein>
<dbReference type="InterPro" id="IPR029052">
    <property type="entry name" value="Metallo-depent_PP-like"/>
</dbReference>
<dbReference type="EC" id="3.1.4.-" evidence="3"/>
<dbReference type="InterPro" id="IPR050126">
    <property type="entry name" value="Ap4A_hydrolase"/>
</dbReference>
<dbReference type="GO" id="GO:0005737">
    <property type="term" value="C:cytoplasm"/>
    <property type="evidence" value="ECO:0007669"/>
    <property type="project" value="TreeGrafter"/>
</dbReference>
<dbReference type="PANTHER" id="PTHR42850:SF2">
    <property type="entry name" value="BLL5683 PROTEIN"/>
    <property type="match status" value="1"/>
</dbReference>
<reference evidence="3 4" key="1">
    <citation type="submission" date="2016-07" db="EMBL/GenBank/DDBJ databases">
        <title>Characterization of isolates of Eisenbergiella tayi derived from blood cultures, using whole genome sequencing.</title>
        <authorList>
            <person name="Burdz T."/>
            <person name="Wiebe D."/>
            <person name="Huynh C."/>
            <person name="Bernard K."/>
        </authorList>
    </citation>
    <scope>NUCLEOTIDE SEQUENCE [LARGE SCALE GENOMIC DNA]</scope>
    <source>
        <strain evidence="3 4">NML 110608</strain>
    </source>
</reference>
<dbReference type="InterPro" id="IPR024654">
    <property type="entry name" value="Calcineurin-like_PHP_lpxH"/>
</dbReference>
<dbReference type="Pfam" id="PF12850">
    <property type="entry name" value="Metallophos_2"/>
    <property type="match status" value="1"/>
</dbReference>
<dbReference type="EMBL" id="MCGH01000005">
    <property type="protein sequence ID" value="ODM01987.1"/>
    <property type="molecule type" value="Genomic_DNA"/>
</dbReference>